<sequence>MFNRMISERREMFSSREENRIMDIIEAGPMAKYGAYDLSSEINYVNPWDVTKKDEVKTI</sequence>
<reference evidence="1 2" key="1">
    <citation type="submission" date="2018-04" db="EMBL/GenBank/DDBJ databases">
        <title>Genomic Encyclopedia of Type Strains, Phase IV (KMG-IV): sequencing the most valuable type-strain genomes for metagenomic binning, comparative biology and taxonomic classification.</title>
        <authorList>
            <person name="Goeker M."/>
        </authorList>
    </citation>
    <scope>NUCLEOTIDE SEQUENCE [LARGE SCALE GENOMIC DNA]</scope>
    <source>
        <strain evidence="1 2">DSM 20705</strain>
    </source>
</reference>
<dbReference type="AlphaFoldDB" id="A0A2U1E358"/>
<dbReference type="Proteomes" id="UP000245793">
    <property type="component" value="Unassembled WGS sequence"/>
</dbReference>
<evidence type="ECO:0000313" key="1">
    <source>
        <dbReference type="EMBL" id="PVY94378.1"/>
    </source>
</evidence>
<accession>A0A2U1E358</accession>
<organism evidence="1 2">
    <name type="scientific">Ezakiella coagulans</name>
    <dbReference type="NCBI Taxonomy" id="46507"/>
    <lineage>
        <taxon>Bacteria</taxon>
        <taxon>Bacillati</taxon>
        <taxon>Bacillota</taxon>
        <taxon>Tissierellia</taxon>
        <taxon>Ezakiella</taxon>
    </lineage>
</organism>
<protein>
    <submittedName>
        <fullName evidence="1">Uncharacterized protein</fullName>
    </submittedName>
</protein>
<gene>
    <name evidence="1" type="ORF">C7381_10582</name>
</gene>
<evidence type="ECO:0000313" key="2">
    <source>
        <dbReference type="Proteomes" id="UP000245793"/>
    </source>
</evidence>
<comment type="caution">
    <text evidence="1">The sequence shown here is derived from an EMBL/GenBank/DDBJ whole genome shotgun (WGS) entry which is preliminary data.</text>
</comment>
<dbReference type="EMBL" id="QEKV01000005">
    <property type="protein sequence ID" value="PVY94378.1"/>
    <property type="molecule type" value="Genomic_DNA"/>
</dbReference>
<dbReference type="RefSeq" id="WP_034548225.1">
    <property type="nucleotide sequence ID" value="NZ_CAUPJO010000008.1"/>
</dbReference>
<name>A0A2U1E358_9FIRM</name>
<keyword evidence="2" id="KW-1185">Reference proteome</keyword>
<proteinExistence type="predicted"/>